<dbReference type="SMART" id="SM00855">
    <property type="entry name" value="PGAM"/>
    <property type="match status" value="1"/>
</dbReference>
<dbReference type="Proteomes" id="UP000032809">
    <property type="component" value="Chromosome I"/>
</dbReference>
<dbReference type="EMBL" id="LN824141">
    <property type="protein sequence ID" value="CEP78237.1"/>
    <property type="molecule type" value="Genomic_DNA"/>
</dbReference>
<feature type="binding site" evidence="2">
    <location>
        <position position="57"/>
    </location>
    <ligand>
        <name>substrate</name>
    </ligand>
</feature>
<reference evidence="4" key="1">
    <citation type="submission" date="2014-11" db="EMBL/GenBank/DDBJ databases">
        <authorList>
            <person name="Wibberg D."/>
        </authorList>
    </citation>
    <scope>NUCLEOTIDE SEQUENCE [LARGE SCALE GENOMIC DNA]</scope>
    <source>
        <strain evidence="4">L3</strain>
    </source>
</reference>
<dbReference type="CDD" id="cd07067">
    <property type="entry name" value="HP_PGM_like"/>
    <property type="match status" value="1"/>
</dbReference>
<feature type="active site" description="Tele-phosphohistidine intermediate" evidence="1">
    <location>
        <position position="8"/>
    </location>
</feature>
<dbReference type="RefSeq" id="WP_052670375.1">
    <property type="nucleotide sequence ID" value="NZ_LN824141.1"/>
</dbReference>
<dbReference type="InterPro" id="IPR050275">
    <property type="entry name" value="PGM_Phosphatase"/>
</dbReference>
<evidence type="ECO:0000256" key="1">
    <source>
        <dbReference type="PIRSR" id="PIRSR613078-1"/>
    </source>
</evidence>
<evidence type="ECO:0000256" key="2">
    <source>
        <dbReference type="PIRSR" id="PIRSR613078-2"/>
    </source>
</evidence>
<dbReference type="InterPro" id="IPR029033">
    <property type="entry name" value="His_PPase_superfam"/>
</dbReference>
<evidence type="ECO:0000313" key="3">
    <source>
        <dbReference type="EMBL" id="CEP78237.1"/>
    </source>
</evidence>
<protein>
    <submittedName>
        <fullName evidence="3">Phosphoglycerate mutase</fullName>
        <ecNumber evidence="3">5.4.2.11</ecNumber>
    </submittedName>
</protein>
<evidence type="ECO:0000313" key="4">
    <source>
        <dbReference type="Proteomes" id="UP000032809"/>
    </source>
</evidence>
<proteinExistence type="predicted"/>
<dbReference type="PANTHER" id="PTHR48100:SF59">
    <property type="entry name" value="ADENOSYLCOBALAMIN_ALPHA-RIBAZOLE PHOSPHATASE"/>
    <property type="match status" value="1"/>
</dbReference>
<dbReference type="STRING" id="1006576.DTL3_0933"/>
<feature type="active site" description="Proton donor/acceptor" evidence="1">
    <location>
        <position position="81"/>
    </location>
</feature>
<dbReference type="KEGG" id="dtn:DTL3_0933"/>
<dbReference type="InterPro" id="IPR013078">
    <property type="entry name" value="His_Pase_superF_clade-1"/>
</dbReference>
<dbReference type="HOGENOM" id="CLU_033323_8_4_0"/>
<dbReference type="EC" id="5.4.2.11" evidence="3"/>
<dbReference type="GO" id="GO:0005737">
    <property type="term" value="C:cytoplasm"/>
    <property type="evidence" value="ECO:0007669"/>
    <property type="project" value="TreeGrafter"/>
</dbReference>
<organism evidence="3 4">
    <name type="scientific">Defluviitoga tunisiensis</name>
    <dbReference type="NCBI Taxonomy" id="1006576"/>
    <lineage>
        <taxon>Bacteria</taxon>
        <taxon>Thermotogati</taxon>
        <taxon>Thermotogota</taxon>
        <taxon>Thermotogae</taxon>
        <taxon>Petrotogales</taxon>
        <taxon>Petrotogaceae</taxon>
        <taxon>Defluviitoga</taxon>
    </lineage>
</organism>
<dbReference type="AlphaFoldDB" id="A0A0C7NQV6"/>
<dbReference type="Pfam" id="PF00300">
    <property type="entry name" value="His_Phos_1"/>
    <property type="match status" value="1"/>
</dbReference>
<dbReference type="GO" id="GO:0016791">
    <property type="term" value="F:phosphatase activity"/>
    <property type="evidence" value="ECO:0007669"/>
    <property type="project" value="TreeGrafter"/>
</dbReference>
<dbReference type="SUPFAM" id="SSF53254">
    <property type="entry name" value="Phosphoglycerate mutase-like"/>
    <property type="match status" value="1"/>
</dbReference>
<dbReference type="PANTHER" id="PTHR48100">
    <property type="entry name" value="BROAD-SPECIFICITY PHOSPHATASE YOR283W-RELATED"/>
    <property type="match status" value="1"/>
</dbReference>
<accession>A0A0C7NQV6</accession>
<dbReference type="Gene3D" id="3.40.50.1240">
    <property type="entry name" value="Phosphoglycerate mutase-like"/>
    <property type="match status" value="1"/>
</dbReference>
<gene>
    <name evidence="3" type="primary">gpmA</name>
    <name evidence="3" type="ORF">DTL3_0933</name>
</gene>
<dbReference type="GO" id="GO:0004619">
    <property type="term" value="F:phosphoglycerate mutase activity"/>
    <property type="evidence" value="ECO:0007669"/>
    <property type="project" value="UniProtKB-EC"/>
</dbReference>
<keyword evidence="4" id="KW-1185">Reference proteome</keyword>
<feature type="binding site" evidence="2">
    <location>
        <begin position="7"/>
        <end position="14"/>
    </location>
    <ligand>
        <name>substrate</name>
    </ligand>
</feature>
<sequence>MDIYLVRHGITDWNSEGKWQGQRDIELNEEGIMQAQAAAERFKNMEIDGLYCSQLKRAIKTAEIINQYHGLQIERYADLNECNIGPWDGKTLDQILQDYSEEVKYWHNDIWAVVDGVESLGDLQRRAVRALKKITKKHNLNDKIIIVAHGLAIRTILCWILNLPMNQHETYLMENASVSHVIYDGKYQYTISSINETWHIDKYALKYSITSQEKELD</sequence>
<name>A0A0C7NQV6_DEFTU</name>
<keyword evidence="3" id="KW-0413">Isomerase</keyword>